<comment type="similarity">
    <text evidence="2 5">Belongs to the glycosyl hydrolase 37 family.</text>
</comment>
<dbReference type="InterPro" id="IPR008928">
    <property type="entry name" value="6-hairpin_glycosidase_sf"/>
</dbReference>
<evidence type="ECO:0000313" key="7">
    <source>
        <dbReference type="Proteomes" id="UP000186922"/>
    </source>
</evidence>
<gene>
    <name evidence="6" type="primary">RvY_19452-1</name>
    <name evidence="6" type="synonym">RvY_19452.1</name>
    <name evidence="6" type="ORF">RvY_19452</name>
</gene>
<evidence type="ECO:0000256" key="5">
    <source>
        <dbReference type="RuleBase" id="RU361180"/>
    </source>
</evidence>
<comment type="catalytic activity">
    <reaction evidence="1 5">
        <text>alpha,alpha-trehalose + H2O = alpha-D-glucose + beta-D-glucose</text>
        <dbReference type="Rhea" id="RHEA:32675"/>
        <dbReference type="ChEBI" id="CHEBI:15377"/>
        <dbReference type="ChEBI" id="CHEBI:15903"/>
        <dbReference type="ChEBI" id="CHEBI:16551"/>
        <dbReference type="ChEBI" id="CHEBI:17925"/>
        <dbReference type="EC" id="3.2.1.28"/>
    </reaction>
</comment>
<evidence type="ECO:0000256" key="4">
    <source>
        <dbReference type="ARBA" id="ARBA00019905"/>
    </source>
</evidence>
<dbReference type="Proteomes" id="UP000186922">
    <property type="component" value="Unassembled WGS sequence"/>
</dbReference>
<feature type="non-terminal residue" evidence="6">
    <location>
        <position position="449"/>
    </location>
</feature>
<dbReference type="SUPFAM" id="SSF48208">
    <property type="entry name" value="Six-hairpin glycosidases"/>
    <property type="match status" value="1"/>
</dbReference>
<keyword evidence="5" id="KW-0378">Hydrolase</keyword>
<keyword evidence="7" id="KW-1185">Reference proteome</keyword>
<keyword evidence="5" id="KW-0326">Glycosidase</keyword>
<dbReference type="AlphaFoldDB" id="A0A1D1WB45"/>
<dbReference type="PANTHER" id="PTHR23403:SF1">
    <property type="entry name" value="TREHALASE"/>
    <property type="match status" value="1"/>
</dbReference>
<dbReference type="GO" id="GO:0005993">
    <property type="term" value="P:trehalose catabolic process"/>
    <property type="evidence" value="ECO:0007669"/>
    <property type="project" value="TreeGrafter"/>
</dbReference>
<evidence type="ECO:0000256" key="2">
    <source>
        <dbReference type="ARBA" id="ARBA00005615"/>
    </source>
</evidence>
<evidence type="ECO:0000256" key="1">
    <source>
        <dbReference type="ARBA" id="ARBA00001576"/>
    </source>
</evidence>
<dbReference type="InterPro" id="IPR001661">
    <property type="entry name" value="Glyco_hydro_37"/>
</dbReference>
<dbReference type="OrthoDB" id="3542292at2759"/>
<evidence type="ECO:0000313" key="6">
    <source>
        <dbReference type="EMBL" id="GAV09968.1"/>
    </source>
</evidence>
<dbReference type="Gene3D" id="1.50.10.10">
    <property type="match status" value="1"/>
</dbReference>
<dbReference type="EC" id="3.2.1.28" evidence="3 5"/>
<dbReference type="PRINTS" id="PR00744">
    <property type="entry name" value="GLHYDRLASE37"/>
</dbReference>
<dbReference type="STRING" id="947166.A0A1D1WB45"/>
<dbReference type="EMBL" id="BDGG01000083">
    <property type="protein sequence ID" value="GAV09968.1"/>
    <property type="molecule type" value="Genomic_DNA"/>
</dbReference>
<name>A0A1D1WB45_RAMVA</name>
<sequence>MVVPVDWMEAGKHVKRQLWSGIDLLLGKIKNRGLAQWTVDLHSKWPQLTRKTLADVQQNPERHSLIHLPHPFVVHGPEPSRYREQHYWESYFIIHGLLISGMHATAKGMILNFAHLIDRFGHIPLANRVYYLERTNPPLLSAMVNLYWLHQSADHPQDGLDLIKAVLPAVQREYDFWMKERSVDVTVNNGQTFQLNRYQGTTTKPRPEGYREDHETSRSLRNRTLTGVEDKFYGNIAAASESGWEFSSRWLDQPAKSGLAEIRTQDIIPVDLNAFLCQTERHLAFFYNQIGDKEKNMEYERKSEKRGDAIHAVFWNNSAIMWRDFDLKHNKQRSDFYLSSLTPLFASCSPKNNLYAEADFLRRVASSADVQRLASHPGGLPVSFVDALGACHSCQWDFPNSWPTAALYLIEPLAKSDQEELRSMAKNWAQKVVSSVYDAMEQGVEISEK</sequence>
<evidence type="ECO:0000256" key="3">
    <source>
        <dbReference type="ARBA" id="ARBA00012757"/>
    </source>
</evidence>
<protein>
    <recommendedName>
        <fullName evidence="4 5">Trehalase</fullName>
        <ecNumber evidence="3 5">3.2.1.28</ecNumber>
    </recommendedName>
    <alternativeName>
        <fullName evidence="5">Alpha-trehalose glucohydrolase</fullName>
    </alternativeName>
</protein>
<dbReference type="GO" id="GO:0004555">
    <property type="term" value="F:alpha,alpha-trehalase activity"/>
    <property type="evidence" value="ECO:0007669"/>
    <property type="project" value="UniProtKB-EC"/>
</dbReference>
<reference evidence="6 7" key="1">
    <citation type="journal article" date="2016" name="Nat. Commun.">
        <title>Extremotolerant tardigrade genome and improved radiotolerance of human cultured cells by tardigrade-unique protein.</title>
        <authorList>
            <person name="Hashimoto T."/>
            <person name="Horikawa D.D."/>
            <person name="Saito Y."/>
            <person name="Kuwahara H."/>
            <person name="Kozuka-Hata H."/>
            <person name="Shin-I T."/>
            <person name="Minakuchi Y."/>
            <person name="Ohishi K."/>
            <person name="Motoyama A."/>
            <person name="Aizu T."/>
            <person name="Enomoto A."/>
            <person name="Kondo K."/>
            <person name="Tanaka S."/>
            <person name="Hara Y."/>
            <person name="Koshikawa S."/>
            <person name="Sagara H."/>
            <person name="Miura T."/>
            <person name="Yokobori S."/>
            <person name="Miyagawa K."/>
            <person name="Suzuki Y."/>
            <person name="Kubo T."/>
            <person name="Oyama M."/>
            <person name="Kohara Y."/>
            <person name="Fujiyama A."/>
            <person name="Arakawa K."/>
            <person name="Katayama T."/>
            <person name="Toyoda A."/>
            <person name="Kunieda T."/>
        </authorList>
    </citation>
    <scope>NUCLEOTIDE SEQUENCE [LARGE SCALE GENOMIC DNA]</scope>
    <source>
        <strain evidence="6 7">YOKOZUNA-1</strain>
    </source>
</reference>
<accession>A0A1D1WB45</accession>
<dbReference type="Pfam" id="PF01204">
    <property type="entry name" value="Trehalase"/>
    <property type="match status" value="1"/>
</dbReference>
<dbReference type="PANTHER" id="PTHR23403">
    <property type="entry name" value="TREHALASE"/>
    <property type="match status" value="1"/>
</dbReference>
<organism evidence="6 7">
    <name type="scientific">Ramazzottius varieornatus</name>
    <name type="common">Water bear</name>
    <name type="synonym">Tardigrade</name>
    <dbReference type="NCBI Taxonomy" id="947166"/>
    <lineage>
        <taxon>Eukaryota</taxon>
        <taxon>Metazoa</taxon>
        <taxon>Ecdysozoa</taxon>
        <taxon>Tardigrada</taxon>
        <taxon>Eutardigrada</taxon>
        <taxon>Parachela</taxon>
        <taxon>Hypsibioidea</taxon>
        <taxon>Ramazzottiidae</taxon>
        <taxon>Ramazzottius</taxon>
    </lineage>
</organism>
<dbReference type="InterPro" id="IPR012341">
    <property type="entry name" value="6hp_glycosidase-like_sf"/>
</dbReference>
<proteinExistence type="inferred from homology"/>
<comment type="caution">
    <text evidence="6">The sequence shown here is derived from an EMBL/GenBank/DDBJ whole genome shotgun (WGS) entry which is preliminary data.</text>
</comment>